<gene>
    <name evidence="1" type="ORF">D7Z54_08720</name>
</gene>
<dbReference type="Pfam" id="PF13030">
    <property type="entry name" value="DUF3891"/>
    <property type="match status" value="1"/>
</dbReference>
<protein>
    <submittedName>
        <fullName evidence="1">DUF3891 family protein</fullName>
    </submittedName>
</protein>
<accession>A0A428N5J7</accession>
<reference evidence="1 2" key="1">
    <citation type="submission" date="2018-10" db="EMBL/GenBank/DDBJ databases">
        <title>Draft genome sequence of Bacillus salarius IM0101, isolated from a hypersaline soil in Inner Mongolia, China.</title>
        <authorList>
            <person name="Yamprayoonswat W."/>
            <person name="Boonvisut S."/>
            <person name="Jumpathong W."/>
            <person name="Sittihan S."/>
            <person name="Ruangsuj P."/>
            <person name="Wanthongcharoen S."/>
            <person name="Thongpramul N."/>
            <person name="Pimmason S."/>
            <person name="Yu B."/>
            <person name="Yasawong M."/>
        </authorList>
    </citation>
    <scope>NUCLEOTIDE SEQUENCE [LARGE SCALE GENOMIC DNA]</scope>
    <source>
        <strain evidence="1 2">IM0101</strain>
    </source>
</reference>
<name>A0A428N5J7_9BACI</name>
<dbReference type="AlphaFoldDB" id="A0A428N5J7"/>
<dbReference type="Proteomes" id="UP000275076">
    <property type="component" value="Unassembled WGS sequence"/>
</dbReference>
<keyword evidence="2" id="KW-1185">Reference proteome</keyword>
<dbReference type="InterPro" id="IPR024992">
    <property type="entry name" value="DUF3891"/>
</dbReference>
<organism evidence="1 2">
    <name type="scientific">Salibacterium salarium</name>
    <dbReference type="NCBI Taxonomy" id="284579"/>
    <lineage>
        <taxon>Bacteria</taxon>
        <taxon>Bacillati</taxon>
        <taxon>Bacillota</taxon>
        <taxon>Bacilli</taxon>
        <taxon>Bacillales</taxon>
        <taxon>Bacillaceae</taxon>
    </lineage>
</organism>
<evidence type="ECO:0000313" key="2">
    <source>
        <dbReference type="Proteomes" id="UP000275076"/>
    </source>
</evidence>
<dbReference type="OrthoDB" id="190426at2"/>
<sequence length="269" mass="31365">MKEKEGKENIGGIVVIVNDVGSYFELIPQHEHARIAALFLEHWKDPALYNGKRWNELLFAVRHHDRAWIPLDAEPLLDSHSKPYSFIDYPENEKINAYENGIEDVTDKDLYSGLLVSRHYASFFESSQTATGRTFLQSERKRQDNIRKELHYPHTEEFHMKVLQFCDDISLYVCMNNPGAAKNEEVTWFKNGFRQRFIFLNNKKIHAHFHTNDTINIEPFPLFSNLEVTINGTIIQKQKLVEKGIKKTYRDGKPCARQFRFVSSNTTGS</sequence>
<comment type="caution">
    <text evidence="1">The sequence shown here is derived from an EMBL/GenBank/DDBJ whole genome shotgun (WGS) entry which is preliminary data.</text>
</comment>
<dbReference type="EMBL" id="RBVX01000006">
    <property type="protein sequence ID" value="RSL33765.1"/>
    <property type="molecule type" value="Genomic_DNA"/>
</dbReference>
<evidence type="ECO:0000313" key="1">
    <source>
        <dbReference type="EMBL" id="RSL33765.1"/>
    </source>
</evidence>
<proteinExistence type="predicted"/>